<sequence>MPISDEARQVHDAAIVVDLHADTPKLISRGYDFTRRHQPPWPLNRFAGHVDLPRMRAGGLTAQWFGMWTAPYPRKTAAADVHRQIDAVTALARTHPHEFRLAVTAAAIRDAHAAGISVGLLGIEGGQALQGDLDNLVAFARRGVRYLGLSHFSRTEISYPAMGIGRNPNRGLTPFGCEVVEACEELGVLVDLAHVNRRGFFDALARARGPVIVSHTGVAGVRPSWRNLDDEQIRAVAATGGVVGIIFSPAYLGGELDAVVEHLVHAINVGGRECVALGSDWDGFIRPARGLESPAQLPHLTDALLRRGLEPETVQLLLGGNVLRVLDTLEARHSPIEHT</sequence>
<dbReference type="PROSITE" id="PS51365">
    <property type="entry name" value="RENAL_DIPEPTIDASE_2"/>
    <property type="match status" value="1"/>
</dbReference>
<name>A0A7D6YZA7_9NOCA</name>
<organism evidence="1 2">
    <name type="scientific">Nocardia huaxiensis</name>
    <dbReference type="NCBI Taxonomy" id="2755382"/>
    <lineage>
        <taxon>Bacteria</taxon>
        <taxon>Bacillati</taxon>
        <taxon>Actinomycetota</taxon>
        <taxon>Actinomycetes</taxon>
        <taxon>Mycobacteriales</taxon>
        <taxon>Nocardiaceae</taxon>
        <taxon>Nocardia</taxon>
    </lineage>
</organism>
<evidence type="ECO:0000313" key="2">
    <source>
        <dbReference type="Proteomes" id="UP000515512"/>
    </source>
</evidence>
<dbReference type="CDD" id="cd01301">
    <property type="entry name" value="rDP_like"/>
    <property type="match status" value="1"/>
</dbReference>
<reference evidence="1 2" key="1">
    <citation type="submission" date="2020-07" db="EMBL/GenBank/DDBJ databases">
        <authorList>
            <person name="Zhuang K."/>
            <person name="Ran Y."/>
        </authorList>
    </citation>
    <scope>NUCLEOTIDE SEQUENCE [LARGE SCALE GENOMIC DNA]</scope>
    <source>
        <strain evidence="1 2">WCH-YHL-001</strain>
    </source>
</reference>
<proteinExistence type="predicted"/>
<dbReference type="Proteomes" id="UP000515512">
    <property type="component" value="Chromosome"/>
</dbReference>
<dbReference type="InterPro" id="IPR008257">
    <property type="entry name" value="Pept_M19"/>
</dbReference>
<dbReference type="EMBL" id="CP059399">
    <property type="protein sequence ID" value="QLY28126.1"/>
    <property type="molecule type" value="Genomic_DNA"/>
</dbReference>
<dbReference type="GO" id="GO:0006508">
    <property type="term" value="P:proteolysis"/>
    <property type="evidence" value="ECO:0007669"/>
    <property type="project" value="InterPro"/>
</dbReference>
<protein>
    <submittedName>
        <fullName evidence="1">Dipeptidase</fullName>
    </submittedName>
</protein>
<dbReference type="RefSeq" id="WP_181579334.1">
    <property type="nucleotide sequence ID" value="NZ_CP059399.1"/>
</dbReference>
<dbReference type="PANTHER" id="PTHR10443:SF12">
    <property type="entry name" value="DIPEPTIDASE"/>
    <property type="match status" value="1"/>
</dbReference>
<dbReference type="PANTHER" id="PTHR10443">
    <property type="entry name" value="MICROSOMAL DIPEPTIDASE"/>
    <property type="match status" value="1"/>
</dbReference>
<keyword evidence="2" id="KW-1185">Reference proteome</keyword>
<dbReference type="Pfam" id="PF01244">
    <property type="entry name" value="Peptidase_M19"/>
    <property type="match status" value="1"/>
</dbReference>
<dbReference type="SUPFAM" id="SSF51556">
    <property type="entry name" value="Metallo-dependent hydrolases"/>
    <property type="match status" value="1"/>
</dbReference>
<dbReference type="GO" id="GO:0070573">
    <property type="term" value="F:metallodipeptidase activity"/>
    <property type="evidence" value="ECO:0007669"/>
    <property type="project" value="InterPro"/>
</dbReference>
<dbReference type="AlphaFoldDB" id="A0A7D6YZA7"/>
<dbReference type="InterPro" id="IPR032466">
    <property type="entry name" value="Metal_Hydrolase"/>
</dbReference>
<gene>
    <name evidence="1" type="ORF">H0264_22325</name>
</gene>
<accession>A0A7D6YZA7</accession>
<dbReference type="KEGG" id="nhu:H0264_22325"/>
<dbReference type="Gene3D" id="3.20.20.140">
    <property type="entry name" value="Metal-dependent hydrolases"/>
    <property type="match status" value="1"/>
</dbReference>
<evidence type="ECO:0000313" key="1">
    <source>
        <dbReference type="EMBL" id="QLY28126.1"/>
    </source>
</evidence>